<reference evidence="1 2" key="1">
    <citation type="submission" date="2019-07" db="EMBL/GenBank/DDBJ databases">
        <title>WGS assembly of Gossypium tomentosum.</title>
        <authorList>
            <person name="Chen Z.J."/>
            <person name="Sreedasyam A."/>
            <person name="Ando A."/>
            <person name="Song Q."/>
            <person name="De L."/>
            <person name="Hulse-Kemp A."/>
            <person name="Ding M."/>
            <person name="Ye W."/>
            <person name="Kirkbride R."/>
            <person name="Jenkins J."/>
            <person name="Plott C."/>
            <person name="Lovell J."/>
            <person name="Lin Y.-M."/>
            <person name="Vaughn R."/>
            <person name="Liu B."/>
            <person name="Li W."/>
            <person name="Simpson S."/>
            <person name="Scheffler B."/>
            <person name="Saski C."/>
            <person name="Grover C."/>
            <person name="Hu G."/>
            <person name="Conover J."/>
            <person name="Carlson J."/>
            <person name="Shu S."/>
            <person name="Boston L."/>
            <person name="Williams M."/>
            <person name="Peterson D."/>
            <person name="Mcgee K."/>
            <person name="Jones D."/>
            <person name="Wendel J."/>
            <person name="Stelly D."/>
            <person name="Grimwood J."/>
            <person name="Schmutz J."/>
        </authorList>
    </citation>
    <scope>NUCLEOTIDE SEQUENCE [LARGE SCALE GENOMIC DNA]</scope>
    <source>
        <strain evidence="1">7179.01</strain>
    </source>
</reference>
<keyword evidence="2" id="KW-1185">Reference proteome</keyword>
<protein>
    <submittedName>
        <fullName evidence="1">Uncharacterized protein</fullName>
    </submittedName>
</protein>
<gene>
    <name evidence="1" type="ORF">ES332_D07G159600v1</name>
</gene>
<sequence length="67" mass="7971">MLKTGIFCIGGHFESCLLFFWFLLSLRTAFTSSLRSISVQWRNLMYVKYFTMLLSAYHISSYRNPYL</sequence>
<evidence type="ECO:0000313" key="2">
    <source>
        <dbReference type="Proteomes" id="UP000322667"/>
    </source>
</evidence>
<organism evidence="1 2">
    <name type="scientific">Gossypium tomentosum</name>
    <name type="common">Hawaiian cotton</name>
    <name type="synonym">Gossypium sandvicense</name>
    <dbReference type="NCBI Taxonomy" id="34277"/>
    <lineage>
        <taxon>Eukaryota</taxon>
        <taxon>Viridiplantae</taxon>
        <taxon>Streptophyta</taxon>
        <taxon>Embryophyta</taxon>
        <taxon>Tracheophyta</taxon>
        <taxon>Spermatophyta</taxon>
        <taxon>Magnoliopsida</taxon>
        <taxon>eudicotyledons</taxon>
        <taxon>Gunneridae</taxon>
        <taxon>Pentapetalae</taxon>
        <taxon>rosids</taxon>
        <taxon>malvids</taxon>
        <taxon>Malvales</taxon>
        <taxon>Malvaceae</taxon>
        <taxon>Malvoideae</taxon>
        <taxon>Gossypium</taxon>
    </lineage>
</organism>
<accession>A0A5D2KAE3</accession>
<name>A0A5D2KAE3_GOSTO</name>
<dbReference type="EMBL" id="CM017629">
    <property type="protein sequence ID" value="TYH62993.1"/>
    <property type="molecule type" value="Genomic_DNA"/>
</dbReference>
<proteinExistence type="predicted"/>
<dbReference type="Proteomes" id="UP000322667">
    <property type="component" value="Chromosome D07"/>
</dbReference>
<evidence type="ECO:0000313" key="1">
    <source>
        <dbReference type="EMBL" id="TYH62993.1"/>
    </source>
</evidence>
<dbReference type="AlphaFoldDB" id="A0A5D2KAE3"/>